<comment type="subcellular location">
    <subcellularLocation>
        <location evidence="1">Mitochondrion inner membrane</location>
        <topology evidence="1">Multi-pass membrane protein</topology>
    </subcellularLocation>
</comment>
<evidence type="ECO:0000256" key="2">
    <source>
        <dbReference type="ARBA" id="ARBA00006375"/>
    </source>
</evidence>
<feature type="repeat" description="Solcar" evidence="10">
    <location>
        <begin position="200"/>
        <end position="284"/>
    </location>
</feature>
<keyword evidence="4 10" id="KW-0812">Transmembrane</keyword>
<sequence>MTTTTTTQQQRLSRWYFGGLAGCGAACFTHPLDLIKVHLQTQQEGKVSMPKMAAKIIKSDGVVGFYSGLSASILRQLTYTTTRIGIYETLKKQIPSDKPLPFWQKCALAGASGAAGGFVGSPCDLVNVRMQNDIKLPKEQRRNYKNAVDAFLRIAKEEGVSKLFGGATMATSRAIMMTIGQLSFYDQIKQTVLESGLAGDNPVTHFGCSFLAASIATLLTQPLDVLKTRMMNAPPGTYKGVGDCAMVVAKLGPSGFFKGFVPAFIRMAPHTVLLLVFCEQLRQRFGYLKQN</sequence>
<dbReference type="GO" id="GO:0005743">
    <property type="term" value="C:mitochondrial inner membrane"/>
    <property type="evidence" value="ECO:0007669"/>
    <property type="project" value="UniProtKB-SubCell"/>
</dbReference>
<keyword evidence="3 11" id="KW-0813">Transport</keyword>
<dbReference type="InterPro" id="IPR023395">
    <property type="entry name" value="MCP_dom_sf"/>
</dbReference>
<keyword evidence="12" id="KW-1185">Reference proteome</keyword>
<dbReference type="PANTHER" id="PTHR45618">
    <property type="entry name" value="MITOCHONDRIAL DICARBOXYLATE CARRIER-RELATED"/>
    <property type="match status" value="1"/>
</dbReference>
<evidence type="ECO:0000256" key="11">
    <source>
        <dbReference type="RuleBase" id="RU000488"/>
    </source>
</evidence>
<evidence type="ECO:0000256" key="3">
    <source>
        <dbReference type="ARBA" id="ARBA00022448"/>
    </source>
</evidence>
<dbReference type="InterPro" id="IPR050391">
    <property type="entry name" value="Mito_Metabolite_Transporter"/>
</dbReference>
<evidence type="ECO:0000256" key="4">
    <source>
        <dbReference type="ARBA" id="ARBA00022692"/>
    </source>
</evidence>
<evidence type="ECO:0000256" key="7">
    <source>
        <dbReference type="ARBA" id="ARBA00022989"/>
    </source>
</evidence>
<evidence type="ECO:0000256" key="6">
    <source>
        <dbReference type="ARBA" id="ARBA00022792"/>
    </source>
</evidence>
<dbReference type="SUPFAM" id="SSF103506">
    <property type="entry name" value="Mitochondrial carrier"/>
    <property type="match status" value="1"/>
</dbReference>
<keyword evidence="8" id="KW-0496">Mitochondrion</keyword>
<proteinExistence type="inferred from homology"/>
<keyword evidence="5" id="KW-0677">Repeat</keyword>
<dbReference type="FunFam" id="1.50.40.10:FF:000009">
    <property type="entry name" value="Mitochondrial 2-oxoglutarate/malate carrier protein"/>
    <property type="match status" value="1"/>
</dbReference>
<evidence type="ECO:0000256" key="8">
    <source>
        <dbReference type="ARBA" id="ARBA00023128"/>
    </source>
</evidence>
<organism evidence="12 13">
    <name type="scientific">Panagrellus redivivus</name>
    <name type="common">Microworm</name>
    <dbReference type="NCBI Taxonomy" id="6233"/>
    <lineage>
        <taxon>Eukaryota</taxon>
        <taxon>Metazoa</taxon>
        <taxon>Ecdysozoa</taxon>
        <taxon>Nematoda</taxon>
        <taxon>Chromadorea</taxon>
        <taxon>Rhabditida</taxon>
        <taxon>Tylenchina</taxon>
        <taxon>Panagrolaimomorpha</taxon>
        <taxon>Panagrolaimoidea</taxon>
        <taxon>Panagrolaimidae</taxon>
        <taxon>Panagrellus</taxon>
    </lineage>
</organism>
<dbReference type="WBParaSite" id="Pan_g22229.t1">
    <property type="protein sequence ID" value="Pan_g22229.t1"/>
    <property type="gene ID" value="Pan_g22229"/>
</dbReference>
<dbReference type="Proteomes" id="UP000492821">
    <property type="component" value="Unassembled WGS sequence"/>
</dbReference>
<feature type="repeat" description="Solcar" evidence="10">
    <location>
        <begin position="9"/>
        <end position="93"/>
    </location>
</feature>
<evidence type="ECO:0000256" key="9">
    <source>
        <dbReference type="ARBA" id="ARBA00023136"/>
    </source>
</evidence>
<dbReference type="AlphaFoldDB" id="A0A7E4VM56"/>
<reference evidence="12" key="1">
    <citation type="journal article" date="2013" name="Genetics">
        <title>The draft genome and transcriptome of Panagrellus redivivus are shaped by the harsh demands of a free-living lifestyle.</title>
        <authorList>
            <person name="Srinivasan J."/>
            <person name="Dillman A.R."/>
            <person name="Macchietto M.G."/>
            <person name="Heikkinen L."/>
            <person name="Lakso M."/>
            <person name="Fracchia K.M."/>
            <person name="Antoshechkin I."/>
            <person name="Mortazavi A."/>
            <person name="Wong G."/>
            <person name="Sternberg P.W."/>
        </authorList>
    </citation>
    <scope>NUCLEOTIDE SEQUENCE [LARGE SCALE GENOMIC DNA]</scope>
    <source>
        <strain evidence="12">MT8872</strain>
    </source>
</reference>
<comment type="similarity">
    <text evidence="2 11">Belongs to the mitochondrial carrier (TC 2.A.29) family.</text>
</comment>
<keyword evidence="9 10" id="KW-0472">Membrane</keyword>
<evidence type="ECO:0000313" key="12">
    <source>
        <dbReference type="Proteomes" id="UP000492821"/>
    </source>
</evidence>
<dbReference type="InterPro" id="IPR018108">
    <property type="entry name" value="MCP_transmembrane"/>
</dbReference>
<name>A0A7E4VM56_PANRE</name>
<evidence type="ECO:0000256" key="1">
    <source>
        <dbReference type="ARBA" id="ARBA00004448"/>
    </source>
</evidence>
<reference evidence="13" key="2">
    <citation type="submission" date="2020-10" db="UniProtKB">
        <authorList>
            <consortium name="WormBaseParasite"/>
        </authorList>
    </citation>
    <scope>IDENTIFICATION</scope>
</reference>
<evidence type="ECO:0000256" key="10">
    <source>
        <dbReference type="PROSITE-ProRule" id="PRU00282"/>
    </source>
</evidence>
<evidence type="ECO:0000256" key="5">
    <source>
        <dbReference type="ARBA" id="ARBA00022737"/>
    </source>
</evidence>
<keyword evidence="6" id="KW-0999">Mitochondrion inner membrane</keyword>
<feature type="repeat" description="Solcar" evidence="10">
    <location>
        <begin position="104"/>
        <end position="191"/>
    </location>
</feature>
<evidence type="ECO:0000313" key="13">
    <source>
        <dbReference type="WBParaSite" id="Pan_g22229.t1"/>
    </source>
</evidence>
<keyword evidence="7" id="KW-1133">Transmembrane helix</keyword>
<dbReference type="Gene3D" id="1.50.40.10">
    <property type="entry name" value="Mitochondrial carrier domain"/>
    <property type="match status" value="1"/>
</dbReference>
<protein>
    <submittedName>
        <fullName evidence="13">Mitochondrial dicarboxylate carrier</fullName>
    </submittedName>
</protein>
<accession>A0A7E4VM56</accession>
<dbReference type="PROSITE" id="PS50920">
    <property type="entry name" value="SOLCAR"/>
    <property type="match status" value="3"/>
</dbReference>
<dbReference type="Pfam" id="PF00153">
    <property type="entry name" value="Mito_carr"/>
    <property type="match status" value="3"/>
</dbReference>